<accession>A0A160DTS2</accession>
<dbReference type="RefSeq" id="WP_067646248.1">
    <property type="nucleotide sequence ID" value="NZ_CP015249.1"/>
</dbReference>
<dbReference type="AlphaFoldDB" id="A0A160DTS2"/>
<organism evidence="1 2">
    <name type="scientific">Dokdonella koreensis DS-123</name>
    <dbReference type="NCBI Taxonomy" id="1300342"/>
    <lineage>
        <taxon>Bacteria</taxon>
        <taxon>Pseudomonadati</taxon>
        <taxon>Pseudomonadota</taxon>
        <taxon>Gammaproteobacteria</taxon>
        <taxon>Lysobacterales</taxon>
        <taxon>Rhodanobacteraceae</taxon>
        <taxon>Dokdonella</taxon>
    </lineage>
</organism>
<gene>
    <name evidence="1" type="ORF">I596_1761</name>
</gene>
<name>A0A160DTS2_9GAMM</name>
<reference evidence="1 2" key="1">
    <citation type="submission" date="2016-04" db="EMBL/GenBank/DDBJ databases">
        <title>Complete genome sequence of Dokdonella koreensis DS-123T.</title>
        <authorList>
            <person name="Kim J.F."/>
            <person name="Lee H."/>
            <person name="Kwak M.-J."/>
        </authorList>
    </citation>
    <scope>NUCLEOTIDE SEQUENCE [LARGE SCALE GENOMIC DNA]</scope>
    <source>
        <strain evidence="1 2">DS-123</strain>
    </source>
</reference>
<sequence length="118" mass="13598">MSEDMVVRLVPLSLDDFIATMTPALLEEHEAHHVGEGDIAVLRRRMMQTFLESRTELLGRFDRRALVGELGEWLDAVLAYRNEVWSEAGYADCAYQRLLTVFRAVEGRPRRAKGRRHV</sequence>
<protein>
    <submittedName>
        <fullName evidence="1">Uncharacterized protein</fullName>
    </submittedName>
</protein>
<dbReference type="Proteomes" id="UP000076830">
    <property type="component" value="Chromosome"/>
</dbReference>
<keyword evidence="2" id="KW-1185">Reference proteome</keyword>
<evidence type="ECO:0000313" key="1">
    <source>
        <dbReference type="EMBL" id="ANB17785.1"/>
    </source>
</evidence>
<evidence type="ECO:0000313" key="2">
    <source>
        <dbReference type="Proteomes" id="UP000076830"/>
    </source>
</evidence>
<dbReference type="KEGG" id="dko:I596_1761"/>
<dbReference type="EMBL" id="CP015249">
    <property type="protein sequence ID" value="ANB17785.1"/>
    <property type="molecule type" value="Genomic_DNA"/>
</dbReference>
<proteinExistence type="predicted"/>